<dbReference type="NCBIfam" id="TIGR00035">
    <property type="entry name" value="asp_race"/>
    <property type="match status" value="1"/>
</dbReference>
<evidence type="ECO:0000256" key="2">
    <source>
        <dbReference type="ARBA" id="ARBA00023235"/>
    </source>
</evidence>
<dbReference type="PANTHER" id="PTHR21198">
    <property type="entry name" value="GLUTAMATE RACEMASE"/>
    <property type="match status" value="1"/>
</dbReference>
<dbReference type="RefSeq" id="WP_285975685.1">
    <property type="nucleotide sequence ID" value="NZ_CP127221.1"/>
</dbReference>
<organism evidence="3 4">
    <name type="scientific">Altererythrobacter rubellus</name>
    <dbReference type="NCBI Taxonomy" id="2173831"/>
    <lineage>
        <taxon>Bacteria</taxon>
        <taxon>Pseudomonadati</taxon>
        <taxon>Pseudomonadota</taxon>
        <taxon>Alphaproteobacteria</taxon>
        <taxon>Sphingomonadales</taxon>
        <taxon>Erythrobacteraceae</taxon>
        <taxon>Altererythrobacter</taxon>
    </lineage>
</organism>
<dbReference type="AlphaFoldDB" id="A0A9Y2B7A3"/>
<evidence type="ECO:0000313" key="4">
    <source>
        <dbReference type="Proteomes" id="UP001231445"/>
    </source>
</evidence>
<dbReference type="PANTHER" id="PTHR21198:SF7">
    <property type="entry name" value="ASPARTATE-GLUTAMATE RACEMASE FAMILY"/>
    <property type="match status" value="1"/>
</dbReference>
<comment type="similarity">
    <text evidence="1">Belongs to the aspartate/glutamate racemases family.</text>
</comment>
<dbReference type="KEGG" id="arue:QQX03_10530"/>
<name>A0A9Y2B7A3_9SPHN</name>
<dbReference type="InterPro" id="IPR004380">
    <property type="entry name" value="Asp_race"/>
</dbReference>
<keyword evidence="2" id="KW-0413">Isomerase</keyword>
<evidence type="ECO:0000256" key="1">
    <source>
        <dbReference type="ARBA" id="ARBA00007847"/>
    </source>
</evidence>
<dbReference type="InterPro" id="IPR015942">
    <property type="entry name" value="Asp/Glu/hydantoin_racemase"/>
</dbReference>
<dbReference type="GO" id="GO:0047661">
    <property type="term" value="F:amino-acid racemase activity"/>
    <property type="evidence" value="ECO:0007669"/>
    <property type="project" value="InterPro"/>
</dbReference>
<proteinExistence type="inferred from homology"/>
<accession>A0A9Y2B7A3</accession>
<dbReference type="Proteomes" id="UP001231445">
    <property type="component" value="Chromosome"/>
</dbReference>
<dbReference type="InterPro" id="IPR001920">
    <property type="entry name" value="Asp/Glu_race"/>
</dbReference>
<sequence>MRTIGIIGGMSWESSAQYYTIINRAVRERLGAPHSAKILMHSLDFGEVERLQHAREWEALGRMIGESARSLQAGGADLLIIATNTMHKLAPEVEAACDLPLLHIADPTAEAIKLQGFTKVGLLGTAFTMERDFYRGRLEDRHGLEVLIPRHADRVEVHRIIYEELVNGSAREESREIYRAVIARLVDRGAEAVILGCTEIMLLVGQEDSEIPLFDTTGLHALAAVDAALV</sequence>
<dbReference type="Gene3D" id="3.40.50.1860">
    <property type="match status" value="2"/>
</dbReference>
<dbReference type="EMBL" id="CP127221">
    <property type="protein sequence ID" value="WIW95370.1"/>
    <property type="molecule type" value="Genomic_DNA"/>
</dbReference>
<keyword evidence="4" id="KW-1185">Reference proteome</keyword>
<reference evidence="3 4" key="1">
    <citation type="submission" date="2023-06" db="EMBL/GenBank/DDBJ databases">
        <title>Altererythrobacter rubellus NBRC 112769 genome.</title>
        <authorList>
            <person name="Zhang K."/>
        </authorList>
    </citation>
    <scope>NUCLEOTIDE SEQUENCE [LARGE SCALE GENOMIC DNA]</scope>
    <source>
        <strain evidence="3 4">NBRC 112769</strain>
    </source>
</reference>
<dbReference type="Pfam" id="PF01177">
    <property type="entry name" value="Asp_Glu_race"/>
    <property type="match status" value="1"/>
</dbReference>
<protein>
    <submittedName>
        <fullName evidence="3">Aspartate/glutamate racemase family protein</fullName>
    </submittedName>
</protein>
<dbReference type="SUPFAM" id="SSF53681">
    <property type="entry name" value="Aspartate/glutamate racemase"/>
    <property type="match status" value="2"/>
</dbReference>
<gene>
    <name evidence="3" type="ORF">QQX03_10530</name>
</gene>
<evidence type="ECO:0000313" key="3">
    <source>
        <dbReference type="EMBL" id="WIW95370.1"/>
    </source>
</evidence>